<dbReference type="GO" id="GO:0016787">
    <property type="term" value="F:hydrolase activity"/>
    <property type="evidence" value="ECO:0007669"/>
    <property type="project" value="UniProtKB-KW"/>
</dbReference>
<dbReference type="PANTHER" id="PTHR43689:SF8">
    <property type="entry name" value="ALPHA_BETA-HYDROLASES SUPERFAMILY PROTEIN"/>
    <property type="match status" value="1"/>
</dbReference>
<dbReference type="InterPro" id="IPR029058">
    <property type="entry name" value="AB_hydrolase_fold"/>
</dbReference>
<name>A0ABT7BUQ1_9CYAN</name>
<dbReference type="Pfam" id="PF00561">
    <property type="entry name" value="Abhydrolase_1"/>
    <property type="match status" value="1"/>
</dbReference>
<dbReference type="PANTHER" id="PTHR43689">
    <property type="entry name" value="HYDROLASE"/>
    <property type="match status" value="1"/>
</dbReference>
<dbReference type="Gene3D" id="3.40.50.1820">
    <property type="entry name" value="alpha/beta hydrolase"/>
    <property type="match status" value="1"/>
</dbReference>
<gene>
    <name evidence="2" type="ORF">PMH09_06885</name>
</gene>
<sequence length="315" mass="34539">MNPILTAALNPTSGITEATSIAAIQAIQETAISTPLSPNPITTSTIQQGTGGTPIVLLHGFDSSLLEFRRLIPQLAPHREIWAIDLLGFGFTERPTNLEINPDAIKLHLHSVWKQLINQPVILVGVSMGGAAAIEFSLSYPEAVEQLVLIDSAGFAKSQAIKAQWLKPLVYGAAEILRQDWVRQSVGVKAYYDRNLASVDARLCAALHLQMPNWREAMVSFTLSGGYNRTEQFVGRVAHPTLVLWGDSDRILGIKDAPKFPQVIPDCELVWIEKCGHVPHLEKPERTAELILQGLSRSTETMAIADCTENPKVKQ</sequence>
<evidence type="ECO:0000313" key="2">
    <source>
        <dbReference type="EMBL" id="MDJ1182919.1"/>
    </source>
</evidence>
<dbReference type="RefSeq" id="WP_283757570.1">
    <property type="nucleotide sequence ID" value="NZ_JAQOSQ010000004.1"/>
</dbReference>
<evidence type="ECO:0000259" key="1">
    <source>
        <dbReference type="Pfam" id="PF00561"/>
    </source>
</evidence>
<proteinExistence type="predicted"/>
<protein>
    <submittedName>
        <fullName evidence="2">Alpha/beta hydrolase</fullName>
    </submittedName>
</protein>
<keyword evidence="3" id="KW-1185">Reference proteome</keyword>
<organism evidence="2 3">
    <name type="scientific">Roseofilum casamattae BLCC-M143</name>
    <dbReference type="NCBI Taxonomy" id="3022442"/>
    <lineage>
        <taxon>Bacteria</taxon>
        <taxon>Bacillati</taxon>
        <taxon>Cyanobacteriota</taxon>
        <taxon>Cyanophyceae</taxon>
        <taxon>Desertifilales</taxon>
        <taxon>Desertifilaceae</taxon>
        <taxon>Roseofilum</taxon>
        <taxon>Roseofilum casamattae</taxon>
    </lineage>
</organism>
<evidence type="ECO:0000313" key="3">
    <source>
        <dbReference type="Proteomes" id="UP001232992"/>
    </source>
</evidence>
<comment type="caution">
    <text evidence="2">The sequence shown here is derived from an EMBL/GenBank/DDBJ whole genome shotgun (WGS) entry which is preliminary data.</text>
</comment>
<dbReference type="InterPro" id="IPR000639">
    <property type="entry name" value="Epox_hydrolase-like"/>
</dbReference>
<accession>A0ABT7BUQ1</accession>
<keyword evidence="2" id="KW-0378">Hydrolase</keyword>
<dbReference type="SUPFAM" id="SSF53474">
    <property type="entry name" value="alpha/beta-Hydrolases"/>
    <property type="match status" value="1"/>
</dbReference>
<dbReference type="InterPro" id="IPR000073">
    <property type="entry name" value="AB_hydrolase_1"/>
</dbReference>
<reference evidence="2 3" key="1">
    <citation type="submission" date="2023-01" db="EMBL/GenBank/DDBJ databases">
        <title>Novel diversity within Roseofilum (Cyanobacteria; Desertifilaceae) from marine benthic mats with descriptions of four novel species.</title>
        <authorList>
            <person name="Wang Y."/>
            <person name="Berthold D.E."/>
            <person name="Hu J."/>
            <person name="Lefler F.W."/>
            <person name="Laughinghouse H.D. IV."/>
        </authorList>
    </citation>
    <scope>NUCLEOTIDE SEQUENCE [LARGE SCALE GENOMIC DNA]</scope>
    <source>
        <strain evidence="2 3">BLCC-M143</strain>
    </source>
</reference>
<feature type="domain" description="AB hydrolase-1" evidence="1">
    <location>
        <begin position="54"/>
        <end position="284"/>
    </location>
</feature>
<dbReference type="Proteomes" id="UP001232992">
    <property type="component" value="Unassembled WGS sequence"/>
</dbReference>
<dbReference type="PRINTS" id="PR00412">
    <property type="entry name" value="EPOXHYDRLASE"/>
</dbReference>
<dbReference type="PRINTS" id="PR00111">
    <property type="entry name" value="ABHYDROLASE"/>
</dbReference>
<dbReference type="EMBL" id="JAQOSQ010000004">
    <property type="protein sequence ID" value="MDJ1182919.1"/>
    <property type="molecule type" value="Genomic_DNA"/>
</dbReference>